<dbReference type="CDD" id="cd00093">
    <property type="entry name" value="HTH_XRE"/>
    <property type="match status" value="1"/>
</dbReference>
<dbReference type="Gene3D" id="1.10.260.40">
    <property type="entry name" value="lambda repressor-like DNA-binding domains"/>
    <property type="match status" value="1"/>
</dbReference>
<protein>
    <recommendedName>
        <fullName evidence="1">HTH cro/C1-type domain-containing protein</fullName>
    </recommendedName>
</protein>
<dbReference type="GO" id="GO:0003677">
    <property type="term" value="F:DNA binding"/>
    <property type="evidence" value="ECO:0007669"/>
    <property type="project" value="InterPro"/>
</dbReference>
<dbReference type="AlphaFoldDB" id="A0A5M3WCY1"/>
<keyword evidence="3" id="KW-1185">Reference proteome</keyword>
<evidence type="ECO:0000259" key="1">
    <source>
        <dbReference type="PROSITE" id="PS50943"/>
    </source>
</evidence>
<dbReference type="Proteomes" id="UP000331127">
    <property type="component" value="Unassembled WGS sequence"/>
</dbReference>
<dbReference type="PROSITE" id="PS50943">
    <property type="entry name" value="HTH_CROC1"/>
    <property type="match status" value="1"/>
</dbReference>
<dbReference type="InterPro" id="IPR001387">
    <property type="entry name" value="Cro/C1-type_HTH"/>
</dbReference>
<sequence>MRQARLVRNWTLERLVEEIDLRTPGGHSGVTPSMVSGWELGRHTTSIGHRATLCDIYEQSPDVLFAHQDQGLTDRAAPRLLAGYADLHKAMLATVTGARECLAVMGSRSRDPIYLAAIEAVLTERPSLVYYRVLFGPPHHQVLKDHLLALLRLRDPHDRSLGVKTLHVGLVEDTTTAPERFFCANEQMAVVPIPSLTSHEAFDSGVVLGAAPAARLLDHGRQAYAASRRVETIEEVTALDVLREWSSQI</sequence>
<name>A0A5M3WCY1_9ACTN</name>
<dbReference type="SUPFAM" id="SSF47413">
    <property type="entry name" value="lambda repressor-like DNA-binding domains"/>
    <property type="match status" value="1"/>
</dbReference>
<organism evidence="2 3">
    <name type="scientific">Acrocarpospora macrocephala</name>
    <dbReference type="NCBI Taxonomy" id="150177"/>
    <lineage>
        <taxon>Bacteria</taxon>
        <taxon>Bacillati</taxon>
        <taxon>Actinomycetota</taxon>
        <taxon>Actinomycetes</taxon>
        <taxon>Streptosporangiales</taxon>
        <taxon>Streptosporangiaceae</taxon>
        <taxon>Acrocarpospora</taxon>
    </lineage>
</organism>
<accession>A0A5M3WCY1</accession>
<reference evidence="2 3" key="1">
    <citation type="submission" date="2019-10" db="EMBL/GenBank/DDBJ databases">
        <title>Whole genome shotgun sequence of Acrocarpospora macrocephala NBRC 16266.</title>
        <authorList>
            <person name="Ichikawa N."/>
            <person name="Kimura A."/>
            <person name="Kitahashi Y."/>
            <person name="Komaki H."/>
            <person name="Oguchi A."/>
        </authorList>
    </citation>
    <scope>NUCLEOTIDE SEQUENCE [LARGE SCALE GENOMIC DNA]</scope>
    <source>
        <strain evidence="2 3">NBRC 16266</strain>
    </source>
</reference>
<dbReference type="InterPro" id="IPR010982">
    <property type="entry name" value="Lambda_DNA-bd_dom_sf"/>
</dbReference>
<comment type="caution">
    <text evidence="2">The sequence shown here is derived from an EMBL/GenBank/DDBJ whole genome shotgun (WGS) entry which is preliminary data.</text>
</comment>
<dbReference type="EMBL" id="BLAE01000004">
    <property type="protein sequence ID" value="GES06925.1"/>
    <property type="molecule type" value="Genomic_DNA"/>
</dbReference>
<evidence type="ECO:0000313" key="3">
    <source>
        <dbReference type="Proteomes" id="UP000331127"/>
    </source>
</evidence>
<gene>
    <name evidence="2" type="ORF">Amac_005200</name>
</gene>
<evidence type="ECO:0000313" key="2">
    <source>
        <dbReference type="EMBL" id="GES06925.1"/>
    </source>
</evidence>
<proteinExistence type="predicted"/>
<feature type="domain" description="HTH cro/C1-type" evidence="1">
    <location>
        <begin position="1"/>
        <end position="64"/>
    </location>
</feature>